<evidence type="ECO:0000256" key="2">
    <source>
        <dbReference type="SAM" id="SignalP"/>
    </source>
</evidence>
<dbReference type="Proteomes" id="UP001187415">
    <property type="component" value="Unassembled WGS sequence"/>
</dbReference>
<keyword evidence="2" id="KW-0732">Signal</keyword>
<comment type="caution">
    <text evidence="3">The sequence shown here is derived from an EMBL/GenBank/DDBJ whole genome shotgun (WGS) entry which is preliminary data.</text>
</comment>
<protein>
    <submittedName>
        <fullName evidence="3">Uncharacterized protein</fullName>
    </submittedName>
</protein>
<keyword evidence="1" id="KW-0472">Membrane</keyword>
<proteinExistence type="predicted"/>
<evidence type="ECO:0000256" key="1">
    <source>
        <dbReference type="SAM" id="Phobius"/>
    </source>
</evidence>
<reference evidence="3" key="1">
    <citation type="submission" date="2023-07" db="EMBL/GenBank/DDBJ databases">
        <title>Chromosome-level Genome Assembly of Striped Snakehead (Channa striata).</title>
        <authorList>
            <person name="Liu H."/>
        </authorList>
    </citation>
    <scope>NUCLEOTIDE SEQUENCE</scope>
    <source>
        <strain evidence="3">Gz</strain>
        <tissue evidence="3">Muscle</tissue>
    </source>
</reference>
<keyword evidence="1" id="KW-1133">Transmembrane helix</keyword>
<feature type="transmembrane region" description="Helical" evidence="1">
    <location>
        <begin position="92"/>
        <end position="114"/>
    </location>
</feature>
<feature type="chain" id="PRO_5041675549" evidence="2">
    <location>
        <begin position="20"/>
        <end position="132"/>
    </location>
</feature>
<name>A0AA88T432_CHASR</name>
<keyword evidence="4" id="KW-1185">Reference proteome</keyword>
<evidence type="ECO:0000313" key="4">
    <source>
        <dbReference type="Proteomes" id="UP001187415"/>
    </source>
</evidence>
<evidence type="ECO:0000313" key="3">
    <source>
        <dbReference type="EMBL" id="KAK2863251.1"/>
    </source>
</evidence>
<keyword evidence="1" id="KW-0812">Transmembrane</keyword>
<sequence length="132" mass="14592">MKMIFRILLLINLISRISGCPLGKRLLKDEHDLQDPAAHQPDLMCLWDICSEFSTDYGGNDGKCRLNVTAAIDVPKPKRTKDTPEPERRGWVGLYIGLGLTAAAVLLVPLCFALSRCFTKSTDKTENSSSVV</sequence>
<dbReference type="AlphaFoldDB" id="A0AA88T432"/>
<organism evidence="3 4">
    <name type="scientific">Channa striata</name>
    <name type="common">Snakehead murrel</name>
    <name type="synonym">Ophicephalus striatus</name>
    <dbReference type="NCBI Taxonomy" id="64152"/>
    <lineage>
        <taxon>Eukaryota</taxon>
        <taxon>Metazoa</taxon>
        <taxon>Chordata</taxon>
        <taxon>Craniata</taxon>
        <taxon>Vertebrata</taxon>
        <taxon>Euteleostomi</taxon>
        <taxon>Actinopterygii</taxon>
        <taxon>Neopterygii</taxon>
        <taxon>Teleostei</taxon>
        <taxon>Neoteleostei</taxon>
        <taxon>Acanthomorphata</taxon>
        <taxon>Anabantaria</taxon>
        <taxon>Anabantiformes</taxon>
        <taxon>Channoidei</taxon>
        <taxon>Channidae</taxon>
        <taxon>Channa</taxon>
    </lineage>
</organism>
<gene>
    <name evidence="3" type="ORF">Q5P01_002784</name>
</gene>
<accession>A0AA88T432</accession>
<dbReference type="EMBL" id="JAUPFM010000001">
    <property type="protein sequence ID" value="KAK2863251.1"/>
    <property type="molecule type" value="Genomic_DNA"/>
</dbReference>
<feature type="signal peptide" evidence="2">
    <location>
        <begin position="1"/>
        <end position="19"/>
    </location>
</feature>